<dbReference type="InterPro" id="IPR035445">
    <property type="entry name" value="GYF-like_dom_sf"/>
</dbReference>
<dbReference type="Gene3D" id="3.30.1490.40">
    <property type="match status" value="1"/>
</dbReference>
<dbReference type="Pfam" id="PF02213">
    <property type="entry name" value="GYF"/>
    <property type="match status" value="1"/>
</dbReference>
<evidence type="ECO:0000313" key="3">
    <source>
        <dbReference type="EMBL" id="RKP39306.1"/>
    </source>
</evidence>
<feature type="compositionally biased region" description="Acidic residues" evidence="1">
    <location>
        <begin position="55"/>
        <end position="64"/>
    </location>
</feature>
<dbReference type="SMART" id="SM00444">
    <property type="entry name" value="GYF"/>
    <property type="match status" value="1"/>
</dbReference>
<name>A0A4P9ZZT1_9FUNG</name>
<protein>
    <recommendedName>
        <fullName evidence="2">GYF domain-containing protein</fullName>
    </recommendedName>
</protein>
<keyword evidence="4" id="KW-1185">Reference proteome</keyword>
<feature type="compositionally biased region" description="Polar residues" evidence="1">
    <location>
        <begin position="97"/>
        <end position="118"/>
    </location>
</feature>
<dbReference type="PANTHER" id="PTHR13138">
    <property type="entry name" value="PROTEIN LIN1"/>
    <property type="match status" value="1"/>
</dbReference>
<feature type="compositionally biased region" description="Basic and acidic residues" evidence="1">
    <location>
        <begin position="317"/>
        <end position="331"/>
    </location>
</feature>
<dbReference type="PANTHER" id="PTHR13138:SF3">
    <property type="entry name" value="CD2 ANTIGEN CYTOPLASMIC TAIL-BINDING PROTEIN 2"/>
    <property type="match status" value="1"/>
</dbReference>
<proteinExistence type="predicted"/>
<feature type="region of interest" description="Disordered" evidence="1">
    <location>
        <begin position="1"/>
        <end position="118"/>
    </location>
</feature>
<dbReference type="InterPro" id="IPR003169">
    <property type="entry name" value="GYF"/>
</dbReference>
<feature type="compositionally biased region" description="Low complexity" evidence="1">
    <location>
        <begin position="389"/>
        <end position="403"/>
    </location>
</feature>
<dbReference type="InterPro" id="IPR039905">
    <property type="entry name" value="CD2BP2/Lin1"/>
</dbReference>
<feature type="region of interest" description="Disordered" evidence="1">
    <location>
        <begin position="370"/>
        <end position="403"/>
    </location>
</feature>
<feature type="compositionally biased region" description="Polar residues" evidence="1">
    <location>
        <begin position="251"/>
        <end position="269"/>
    </location>
</feature>
<dbReference type="GO" id="GO:0005682">
    <property type="term" value="C:U5 snRNP"/>
    <property type="evidence" value="ECO:0007669"/>
    <property type="project" value="InterPro"/>
</dbReference>
<organism evidence="3 4">
    <name type="scientific">Dimargaris cristalligena</name>
    <dbReference type="NCBI Taxonomy" id="215637"/>
    <lineage>
        <taxon>Eukaryota</taxon>
        <taxon>Fungi</taxon>
        <taxon>Fungi incertae sedis</taxon>
        <taxon>Zoopagomycota</taxon>
        <taxon>Kickxellomycotina</taxon>
        <taxon>Dimargaritomycetes</taxon>
        <taxon>Dimargaritales</taxon>
        <taxon>Dimargaritaceae</taxon>
        <taxon>Dimargaris</taxon>
    </lineage>
</organism>
<evidence type="ECO:0000256" key="1">
    <source>
        <dbReference type="SAM" id="MobiDB-lite"/>
    </source>
</evidence>
<feature type="region of interest" description="Disordered" evidence="1">
    <location>
        <begin position="174"/>
        <end position="331"/>
    </location>
</feature>
<feature type="domain" description="GYF" evidence="2">
    <location>
        <begin position="401"/>
        <end position="461"/>
    </location>
</feature>
<dbReference type="EMBL" id="ML002281">
    <property type="protein sequence ID" value="RKP39306.1"/>
    <property type="molecule type" value="Genomic_DNA"/>
</dbReference>
<dbReference type="STRING" id="215637.A0A4P9ZZT1"/>
<gene>
    <name evidence="3" type="ORF">BJ085DRAFT_27853</name>
</gene>
<accession>A0A4P9ZZT1</accession>
<reference evidence="4" key="1">
    <citation type="journal article" date="2018" name="Nat. Microbiol.">
        <title>Leveraging single-cell genomics to expand the fungal tree of life.</title>
        <authorList>
            <person name="Ahrendt S.R."/>
            <person name="Quandt C.A."/>
            <person name="Ciobanu D."/>
            <person name="Clum A."/>
            <person name="Salamov A."/>
            <person name="Andreopoulos B."/>
            <person name="Cheng J.F."/>
            <person name="Woyke T."/>
            <person name="Pelin A."/>
            <person name="Henrissat B."/>
            <person name="Reynolds N.K."/>
            <person name="Benny G.L."/>
            <person name="Smith M.E."/>
            <person name="James T.Y."/>
            <person name="Grigoriev I.V."/>
        </authorList>
    </citation>
    <scope>NUCLEOTIDE SEQUENCE [LARGE SCALE GENOMIC DNA]</scope>
    <source>
        <strain evidence="4">RSA 468</strain>
    </source>
</reference>
<sequence>MSNRKRAHSQWANESTSQRKRTRDLDHSVDSDEDGQSDLEQAKPRRGAFRTDVYGSDDDDDADSDGGTATATGGGGYDDEGLVEDVTVLENDERPPTATTTIFGNGATDSGGPSSATLMSDQHYQDLAQASRIRQHRQIQRTFGPTMGSDNWSAPAGVTSLAADASRHEQLLGLTDNADYAMPPLAQSDNQRGKQPEGGPAPVEPKRHGNAADNNNNNNDDDDMFAPVTGKPPATDASGPTSPSLSSSSTKVVGQVQSSHDQFSANGEQTIEAFNMDQEMAEGDFDSAGVDSVATDRSGVDPADPSSQLLLQQEQEQWEREREEEAAQTKRSIERVTELCDLMMARGDFQIYETTYEQIVRELRQRDMIPDDWIPGTPLPSESTPAGEGTTSSPAPTQTQSGQWEYKYTAETGAEVYGPFSWSEIQDWYRQGYFTTDILVRQIPASPSSSTEPSIEFKPLQEYI</sequence>
<evidence type="ECO:0000259" key="2">
    <source>
        <dbReference type="PROSITE" id="PS50829"/>
    </source>
</evidence>
<dbReference type="SUPFAM" id="SSF55277">
    <property type="entry name" value="GYF domain"/>
    <property type="match status" value="1"/>
</dbReference>
<evidence type="ECO:0000313" key="4">
    <source>
        <dbReference type="Proteomes" id="UP000268162"/>
    </source>
</evidence>
<feature type="compositionally biased region" description="Low complexity" evidence="1">
    <location>
        <begin position="238"/>
        <end position="250"/>
    </location>
</feature>
<dbReference type="AlphaFoldDB" id="A0A4P9ZZT1"/>
<feature type="region of interest" description="Disordered" evidence="1">
    <location>
        <begin position="444"/>
        <end position="464"/>
    </location>
</feature>
<dbReference type="PROSITE" id="PS50829">
    <property type="entry name" value="GYF"/>
    <property type="match status" value="1"/>
</dbReference>
<dbReference type="Proteomes" id="UP000268162">
    <property type="component" value="Unassembled WGS sequence"/>
</dbReference>